<feature type="compositionally biased region" description="Gly residues" evidence="7">
    <location>
        <begin position="28"/>
        <end position="41"/>
    </location>
</feature>
<evidence type="ECO:0000256" key="5">
    <source>
        <dbReference type="ARBA" id="ARBA00022989"/>
    </source>
</evidence>
<feature type="transmembrane region" description="Helical" evidence="8">
    <location>
        <begin position="369"/>
        <end position="387"/>
    </location>
</feature>
<comment type="subcellular location">
    <subcellularLocation>
        <location evidence="1">Cell membrane</location>
        <topology evidence="1">Multi-pass membrane protein</topology>
    </subcellularLocation>
</comment>
<feature type="transmembrane region" description="Helical" evidence="8">
    <location>
        <begin position="399"/>
        <end position="419"/>
    </location>
</feature>
<dbReference type="GO" id="GO:0005886">
    <property type="term" value="C:plasma membrane"/>
    <property type="evidence" value="ECO:0007669"/>
    <property type="project" value="UniProtKB-SubCell"/>
</dbReference>
<gene>
    <name evidence="9" type="ORF">HKI87_12g72070</name>
</gene>
<keyword evidence="10" id="KW-1185">Reference proteome</keyword>
<feature type="transmembrane region" description="Helical" evidence="8">
    <location>
        <begin position="141"/>
        <end position="166"/>
    </location>
</feature>
<protein>
    <submittedName>
        <fullName evidence="9">Sulfate exporter family transporter</fullName>
    </submittedName>
</protein>
<feature type="region of interest" description="Disordered" evidence="7">
    <location>
        <begin position="1"/>
        <end position="42"/>
    </location>
</feature>
<comment type="similarity">
    <text evidence="2">Belongs to the UPF0324 family.</text>
</comment>
<dbReference type="Pfam" id="PF03601">
    <property type="entry name" value="Cons_hypoth698"/>
    <property type="match status" value="1"/>
</dbReference>
<evidence type="ECO:0000313" key="9">
    <source>
        <dbReference type="EMBL" id="WZN65647.1"/>
    </source>
</evidence>
<name>A0AAX4PGX4_9CHLO</name>
<evidence type="ECO:0000256" key="8">
    <source>
        <dbReference type="SAM" id="Phobius"/>
    </source>
</evidence>
<keyword evidence="6 8" id="KW-0472">Membrane</keyword>
<dbReference type="PANTHER" id="PTHR30106:SF2">
    <property type="entry name" value="UPF0324 INNER MEMBRANE PROTEIN YEIH"/>
    <property type="match status" value="1"/>
</dbReference>
<dbReference type="AlphaFoldDB" id="A0AAX4PGX4"/>
<keyword evidence="3" id="KW-1003">Cell membrane</keyword>
<evidence type="ECO:0000313" key="10">
    <source>
        <dbReference type="Proteomes" id="UP001472866"/>
    </source>
</evidence>
<evidence type="ECO:0000256" key="6">
    <source>
        <dbReference type="ARBA" id="ARBA00023136"/>
    </source>
</evidence>
<reference evidence="9 10" key="1">
    <citation type="submission" date="2024-03" db="EMBL/GenBank/DDBJ databases">
        <title>Complete genome sequence of the green alga Chloropicon roscoffensis RCC1871.</title>
        <authorList>
            <person name="Lemieux C."/>
            <person name="Pombert J.-F."/>
            <person name="Otis C."/>
            <person name="Turmel M."/>
        </authorList>
    </citation>
    <scope>NUCLEOTIDE SEQUENCE [LARGE SCALE GENOMIC DNA]</scope>
    <source>
        <strain evidence="9 10">RCC1871</strain>
    </source>
</reference>
<evidence type="ECO:0000256" key="3">
    <source>
        <dbReference type="ARBA" id="ARBA00022475"/>
    </source>
</evidence>
<evidence type="ECO:0000256" key="4">
    <source>
        <dbReference type="ARBA" id="ARBA00022692"/>
    </source>
</evidence>
<dbReference type="PANTHER" id="PTHR30106">
    <property type="entry name" value="INNER MEMBRANE PROTEIN YEIH-RELATED"/>
    <property type="match status" value="1"/>
</dbReference>
<proteinExistence type="inferred from homology"/>
<organism evidence="9 10">
    <name type="scientific">Chloropicon roscoffensis</name>
    <dbReference type="NCBI Taxonomy" id="1461544"/>
    <lineage>
        <taxon>Eukaryota</taxon>
        <taxon>Viridiplantae</taxon>
        <taxon>Chlorophyta</taxon>
        <taxon>Chloropicophyceae</taxon>
        <taxon>Chloropicales</taxon>
        <taxon>Chloropicaceae</taxon>
        <taxon>Chloropicon</taxon>
    </lineage>
</organism>
<evidence type="ECO:0000256" key="2">
    <source>
        <dbReference type="ARBA" id="ARBA00007977"/>
    </source>
</evidence>
<evidence type="ECO:0000256" key="1">
    <source>
        <dbReference type="ARBA" id="ARBA00004651"/>
    </source>
</evidence>
<feature type="transmembrane region" description="Helical" evidence="8">
    <location>
        <begin position="178"/>
        <end position="196"/>
    </location>
</feature>
<feature type="transmembrane region" description="Helical" evidence="8">
    <location>
        <begin position="208"/>
        <end position="227"/>
    </location>
</feature>
<dbReference type="InterPro" id="IPR018383">
    <property type="entry name" value="UPF0324_pro"/>
</dbReference>
<sequence length="420" mass="42140">MAHIPHQHSHRFSAMVSPTSENKNENAQGGGARSQGGGGPPSRGWGSYLPGVGLSVTVATAGFEIAHHLGQGLLHLQGVQGAASPVSGIPVSILLGLALKNSGVLPATAWDRLNPGIKLCSKKALQLGIVCVGAKLSAADLAAAGAVGLPCVAAGVASGLYLVPWLGARAGLPPRMSSLIGVGTSICGVTAISALSPAIKATDRETSVAIANVVAFGTLGMLTYPYVAHHFLATSHQCGLFLGIAVHDTSQCLGSALTYATVYADQKVVEIAAVTKLTRNLCLAFAVPMLTWRHAGRTAKATDSAWPALADLKKHVPGFVYGFVGMCLLRSLGDAALASPEGAALLGSFGAEEWRAAAAVVGDTMGSRWLLGTAMAAVGLGTSASALKGVGFRPFAVGMAGAAAVGATGMASALAVGAIL</sequence>
<keyword evidence="4 8" id="KW-0812">Transmembrane</keyword>
<keyword evidence="5 8" id="KW-1133">Transmembrane helix</keyword>
<dbReference type="EMBL" id="CP151512">
    <property type="protein sequence ID" value="WZN65647.1"/>
    <property type="molecule type" value="Genomic_DNA"/>
</dbReference>
<dbReference type="Proteomes" id="UP001472866">
    <property type="component" value="Chromosome 12"/>
</dbReference>
<accession>A0AAX4PGX4</accession>
<feature type="compositionally biased region" description="Basic residues" evidence="7">
    <location>
        <begin position="1"/>
        <end position="11"/>
    </location>
</feature>
<evidence type="ECO:0000256" key="7">
    <source>
        <dbReference type="SAM" id="MobiDB-lite"/>
    </source>
</evidence>